<dbReference type="Pfam" id="PF08541">
    <property type="entry name" value="ACP_syn_III_C"/>
    <property type="match status" value="1"/>
</dbReference>
<dbReference type="InterPro" id="IPR016039">
    <property type="entry name" value="Thiolase-like"/>
</dbReference>
<protein>
    <submittedName>
        <fullName evidence="6">Ketoacyl-ACP synthase III</fullName>
    </submittedName>
</protein>
<keyword evidence="1" id="KW-0963">Cytoplasm</keyword>
<evidence type="ECO:0000256" key="3">
    <source>
        <dbReference type="ARBA" id="ARBA00023315"/>
    </source>
</evidence>
<dbReference type="PANTHER" id="PTHR34069">
    <property type="entry name" value="3-OXOACYL-[ACYL-CARRIER-PROTEIN] SYNTHASE 3"/>
    <property type="match status" value="1"/>
</dbReference>
<dbReference type="InterPro" id="IPR013747">
    <property type="entry name" value="ACP_syn_III_C"/>
</dbReference>
<keyword evidence="3" id="KW-0012">Acyltransferase</keyword>
<accession>A0ABS7QSE3</accession>
<evidence type="ECO:0000313" key="6">
    <source>
        <dbReference type="EMBL" id="MBY8886105.1"/>
    </source>
</evidence>
<evidence type="ECO:0000259" key="4">
    <source>
        <dbReference type="Pfam" id="PF08541"/>
    </source>
</evidence>
<evidence type="ECO:0000259" key="5">
    <source>
        <dbReference type="Pfam" id="PF08545"/>
    </source>
</evidence>
<name>A0ABS7QSE3_9ACTN</name>
<dbReference type="Proteomes" id="UP001198565">
    <property type="component" value="Unassembled WGS sequence"/>
</dbReference>
<dbReference type="Gene3D" id="3.40.47.10">
    <property type="match status" value="2"/>
</dbReference>
<feature type="domain" description="Beta-ketoacyl-[acyl-carrier-protein] synthase III C-terminal" evidence="4">
    <location>
        <begin position="260"/>
        <end position="348"/>
    </location>
</feature>
<evidence type="ECO:0000256" key="1">
    <source>
        <dbReference type="ARBA" id="ARBA00022490"/>
    </source>
</evidence>
<dbReference type="InterPro" id="IPR013751">
    <property type="entry name" value="ACP_syn_III_N"/>
</dbReference>
<dbReference type="PANTHER" id="PTHR34069:SF3">
    <property type="entry name" value="ACYL-COA:ACYL-COA ALKYLTRANSFERASE"/>
    <property type="match status" value="1"/>
</dbReference>
<sequence>MTARIPRSDGPGIRAVLESVAAHLPDRYLSDVEIEEAISKASCGFKPPSGILRQLTGVRGVHVSPDGQQASDLAVMAARKTLDECGVRPGDVDLLIFAASSQDMVEPATGHIVAAKLGLECPAFDVKNACNSVLNAMEITQALIATGGYRRVLVACGEAPSRCVRWSVSDAAAFARSFASYGFSDAGAALLWRASSVGEPPGRGFLGTEFAAVSSAWSAAVVEGGGTVHPDGGEHRFFRMDGVRMRQALRRLDAHPWRLLDQLGLRWDDFAVVGIHQVSVSDIDEVCSRRGIPRDRVIDTVSVEGNVASASLPLQLARAMERGRAAPGDLVALVGLAAGASAGMAVIRL</sequence>
<feature type="domain" description="Beta-ketoacyl-[acyl-carrier-protein] synthase III N-terminal" evidence="5">
    <location>
        <begin position="124"/>
        <end position="210"/>
    </location>
</feature>
<dbReference type="EMBL" id="JAINVZ010000008">
    <property type="protein sequence ID" value="MBY8886105.1"/>
    <property type="molecule type" value="Genomic_DNA"/>
</dbReference>
<reference evidence="6 7" key="1">
    <citation type="submission" date="2021-08" db="EMBL/GenBank/DDBJ databases">
        <title>Streptomyces sp. PTM05 isolated from lichen.</title>
        <authorList>
            <person name="Somphong A."/>
            <person name="Phongsopitanun W."/>
            <person name="Tanasupawat S."/>
        </authorList>
    </citation>
    <scope>NUCLEOTIDE SEQUENCE [LARGE SCALE GENOMIC DNA]</scope>
    <source>
        <strain evidence="6 7">Ptm05</strain>
    </source>
</reference>
<proteinExistence type="predicted"/>
<evidence type="ECO:0000256" key="2">
    <source>
        <dbReference type="ARBA" id="ARBA00022679"/>
    </source>
</evidence>
<gene>
    <name evidence="6" type="ORF">K7472_14730</name>
</gene>
<dbReference type="SUPFAM" id="SSF53901">
    <property type="entry name" value="Thiolase-like"/>
    <property type="match status" value="1"/>
</dbReference>
<comment type="caution">
    <text evidence="6">The sequence shown here is derived from an EMBL/GenBank/DDBJ whole genome shotgun (WGS) entry which is preliminary data.</text>
</comment>
<dbReference type="Pfam" id="PF08545">
    <property type="entry name" value="ACP_syn_III"/>
    <property type="match status" value="1"/>
</dbReference>
<evidence type="ECO:0000313" key="7">
    <source>
        <dbReference type="Proteomes" id="UP001198565"/>
    </source>
</evidence>
<organism evidence="6 7">
    <name type="scientific">Streptantibioticus parmotrematis</name>
    <dbReference type="NCBI Taxonomy" id="2873249"/>
    <lineage>
        <taxon>Bacteria</taxon>
        <taxon>Bacillati</taxon>
        <taxon>Actinomycetota</taxon>
        <taxon>Actinomycetes</taxon>
        <taxon>Kitasatosporales</taxon>
        <taxon>Streptomycetaceae</taxon>
        <taxon>Streptantibioticus</taxon>
    </lineage>
</organism>
<keyword evidence="2" id="KW-0808">Transferase</keyword>
<keyword evidence="7" id="KW-1185">Reference proteome</keyword>